<accession>A0AAW1QA71</accession>
<dbReference type="Pfam" id="PF03420">
    <property type="entry name" value="Peptidase_S77"/>
    <property type="match status" value="1"/>
</dbReference>
<reference evidence="1 2" key="1">
    <citation type="journal article" date="2024" name="Nat. Commun.">
        <title>Phylogenomics reveals the evolutionary origins of lichenization in chlorophyte algae.</title>
        <authorList>
            <person name="Puginier C."/>
            <person name="Libourel C."/>
            <person name="Otte J."/>
            <person name="Skaloud P."/>
            <person name="Haon M."/>
            <person name="Grisel S."/>
            <person name="Petersen M."/>
            <person name="Berrin J.G."/>
            <person name="Delaux P.M."/>
            <person name="Dal Grande F."/>
            <person name="Keller J."/>
        </authorList>
    </citation>
    <scope>NUCLEOTIDE SEQUENCE [LARGE SCALE GENOMIC DNA]</scope>
    <source>
        <strain evidence="1 2">SAG 2043</strain>
    </source>
</reference>
<evidence type="ECO:0000313" key="2">
    <source>
        <dbReference type="Proteomes" id="UP001489004"/>
    </source>
</evidence>
<dbReference type="Proteomes" id="UP001489004">
    <property type="component" value="Unassembled WGS sequence"/>
</dbReference>
<dbReference type="InterPro" id="IPR005082">
    <property type="entry name" value="Peptidase_U9_T4_prohead"/>
</dbReference>
<dbReference type="EMBL" id="JALJOR010000004">
    <property type="protein sequence ID" value="KAK9818008.1"/>
    <property type="molecule type" value="Genomic_DNA"/>
</dbReference>
<protein>
    <submittedName>
        <fullName evidence="1">Uncharacterized protein</fullName>
    </submittedName>
</protein>
<gene>
    <name evidence="1" type="ORF">WJX72_005645</name>
</gene>
<dbReference type="AlphaFoldDB" id="A0AAW1QA71"/>
<keyword evidence="2" id="KW-1185">Reference proteome</keyword>
<proteinExistence type="predicted"/>
<name>A0AAW1QA71_9CHLO</name>
<organism evidence="1 2">
    <name type="scientific">[Myrmecia] bisecta</name>
    <dbReference type="NCBI Taxonomy" id="41462"/>
    <lineage>
        <taxon>Eukaryota</taxon>
        <taxon>Viridiplantae</taxon>
        <taxon>Chlorophyta</taxon>
        <taxon>core chlorophytes</taxon>
        <taxon>Trebouxiophyceae</taxon>
        <taxon>Trebouxiales</taxon>
        <taxon>Trebouxiaceae</taxon>
        <taxon>Myrmecia</taxon>
    </lineage>
</organism>
<comment type="caution">
    <text evidence="1">The sequence shown here is derived from an EMBL/GenBank/DDBJ whole genome shotgun (WGS) entry which is preliminary data.</text>
</comment>
<evidence type="ECO:0000313" key="1">
    <source>
        <dbReference type="EMBL" id="KAK9818008.1"/>
    </source>
</evidence>
<sequence>MLKCFPCCGLSVVPEEAAQPTADLLAADNQVDAAISAEALRVHNKRLQRCANSLKVNGGRLFLSGVFAQANTVTKNKRIYPKAVLQQEVLRFYKSHVVPGTAFGELDHPSYRSATFQQLHCATLSHQVLALWWRGDELYGIAEVLDTPAGRLARELYMRGYCFGASSRGWSSVAPEVDVKVVLDDLQLITFDLATNPASGAYLFPVSKRFQKPFDRQPAALELCAQQFPGVMPMFPSLDASGVRDARQIQQSMQVDPVSDTARRLSRMMQLLEVMRAGFNPGMPLAMSTIMQATASPIKKPVSPAATGTLTAYREPMLAW</sequence>